<comment type="caution">
    <text evidence="1">The sequence shown here is derived from an EMBL/GenBank/DDBJ whole genome shotgun (WGS) entry which is preliminary data.</text>
</comment>
<name>A0A9K3CQE4_9EUKA</name>
<protein>
    <submittedName>
        <fullName evidence="1">Uncharacterized protein</fullName>
    </submittedName>
</protein>
<proteinExistence type="predicted"/>
<gene>
    <name evidence="1" type="ORF">KIPB_002378</name>
</gene>
<evidence type="ECO:0000313" key="1">
    <source>
        <dbReference type="EMBL" id="GIQ81423.1"/>
    </source>
</evidence>
<dbReference type="AlphaFoldDB" id="A0A9K3CQE4"/>
<dbReference type="EMBL" id="BDIP01000388">
    <property type="protein sequence ID" value="GIQ81423.1"/>
    <property type="molecule type" value="Genomic_DNA"/>
</dbReference>
<accession>A0A9K3CQE4</accession>
<keyword evidence="2" id="KW-1185">Reference proteome</keyword>
<organism evidence="1 2">
    <name type="scientific">Kipferlia bialata</name>
    <dbReference type="NCBI Taxonomy" id="797122"/>
    <lineage>
        <taxon>Eukaryota</taxon>
        <taxon>Metamonada</taxon>
        <taxon>Carpediemonas-like organisms</taxon>
        <taxon>Kipferlia</taxon>
    </lineage>
</organism>
<dbReference type="Proteomes" id="UP000265618">
    <property type="component" value="Unassembled WGS sequence"/>
</dbReference>
<sequence length="163" mass="17111">MEAALERLANHKRLGGLLVLGPCTTQVETGDPDDAMGFECVYKHGALGDMDPEYWADLHSALGTETDKSDAAHPVGPGDVIYLPIEGILPPSLLTDTAGEHTGFRTVILDSHRRVAVADGRAAALIIRSMAGLGVSMLVVPGSPQAICAAELAFEIEMAGLYS</sequence>
<reference evidence="1 2" key="1">
    <citation type="journal article" date="2018" name="PLoS ONE">
        <title>The draft genome of Kipferlia bialata reveals reductive genome evolution in fornicate parasites.</title>
        <authorList>
            <person name="Tanifuji G."/>
            <person name="Takabayashi S."/>
            <person name="Kume K."/>
            <person name="Takagi M."/>
            <person name="Nakayama T."/>
            <person name="Kamikawa R."/>
            <person name="Inagaki Y."/>
            <person name="Hashimoto T."/>
        </authorList>
    </citation>
    <scope>NUCLEOTIDE SEQUENCE [LARGE SCALE GENOMIC DNA]</scope>
    <source>
        <strain evidence="1">NY0173</strain>
    </source>
</reference>
<evidence type="ECO:0000313" key="2">
    <source>
        <dbReference type="Proteomes" id="UP000265618"/>
    </source>
</evidence>